<keyword evidence="2" id="KW-1185">Reference proteome</keyword>
<sequence length="569" mass="65275">MAAEKSNKRKKTSCNFSSSSSSSESDADPDYTLSLSKKPTTKASTMRGKHKFSIKKKDKLKQKEIPIRKASKISTKNMKLEDAREEHREFSICRNGNGKRKKTKKKTAATILSWLIESKAIQENTQVFIPHIDDHNNILKKGILKKDGILCFCCNKFFTATGFIFHGGRRINNPYENIFTLKNHNISLFFGLLRAWHKPEESALRRFNSIETPQVKSGDVYDDACMICADGGNLMCCEECNSTYHQSCMCLKEVPVDSWYCPYCVCKFCGDPTCENDYLLQCPQCEKKYHWECHRRREFTVLDMNSIPCTPFCGQSCKEVYGKLERNIIGKKNELDEGYSWTLIHRMDNDNGIYIDDNYKRTLCHSKLAVALRLMEDCFEPIVDRHTRINIIPSVVYNSGSNFNRIQFRGFYTAILEKDEEIISVASLRIHGTKLAEMPFIATSSAHRCKGMCKKLMVAIESALRYLNVEYLVIPSTPEQIGSWIERYGFGVIDASMKKEIMCHNTLMFHDSTRLQKSLMVSSYLPESAKNPRGTSPKKARKYNPQTWLSYRKQGFNETKSIGSIMAIK</sequence>
<reference evidence="2" key="1">
    <citation type="journal article" date="2023" name="Nat. Plants">
        <title>Single-cell RNA sequencing provides a high-resolution roadmap for understanding the multicellular compartmentation of specialized metabolism.</title>
        <authorList>
            <person name="Sun S."/>
            <person name="Shen X."/>
            <person name="Li Y."/>
            <person name="Li Y."/>
            <person name="Wang S."/>
            <person name="Li R."/>
            <person name="Zhang H."/>
            <person name="Shen G."/>
            <person name="Guo B."/>
            <person name="Wei J."/>
            <person name="Xu J."/>
            <person name="St-Pierre B."/>
            <person name="Chen S."/>
            <person name="Sun C."/>
        </authorList>
    </citation>
    <scope>NUCLEOTIDE SEQUENCE [LARGE SCALE GENOMIC DNA]</scope>
</reference>
<proteinExistence type="predicted"/>
<protein>
    <submittedName>
        <fullName evidence="1">Uncharacterized protein</fullName>
    </submittedName>
</protein>
<organism evidence="1 2">
    <name type="scientific">Catharanthus roseus</name>
    <name type="common">Madagascar periwinkle</name>
    <name type="synonym">Vinca rosea</name>
    <dbReference type="NCBI Taxonomy" id="4058"/>
    <lineage>
        <taxon>Eukaryota</taxon>
        <taxon>Viridiplantae</taxon>
        <taxon>Streptophyta</taxon>
        <taxon>Embryophyta</taxon>
        <taxon>Tracheophyta</taxon>
        <taxon>Spermatophyta</taxon>
        <taxon>Magnoliopsida</taxon>
        <taxon>eudicotyledons</taxon>
        <taxon>Gunneridae</taxon>
        <taxon>Pentapetalae</taxon>
        <taxon>asterids</taxon>
        <taxon>lamiids</taxon>
        <taxon>Gentianales</taxon>
        <taxon>Apocynaceae</taxon>
        <taxon>Rauvolfioideae</taxon>
        <taxon>Vinceae</taxon>
        <taxon>Catharanthinae</taxon>
        <taxon>Catharanthus</taxon>
    </lineage>
</organism>
<dbReference type="Proteomes" id="UP001060085">
    <property type="component" value="Linkage Group LG07"/>
</dbReference>
<gene>
    <name evidence="1" type="ORF">M9H77_32954</name>
</gene>
<accession>A0ACC0A4D3</accession>
<name>A0ACC0A4D3_CATRO</name>
<dbReference type="EMBL" id="CM044707">
    <property type="protein sequence ID" value="KAI5655767.1"/>
    <property type="molecule type" value="Genomic_DNA"/>
</dbReference>
<evidence type="ECO:0000313" key="2">
    <source>
        <dbReference type="Proteomes" id="UP001060085"/>
    </source>
</evidence>
<evidence type="ECO:0000313" key="1">
    <source>
        <dbReference type="EMBL" id="KAI5655767.1"/>
    </source>
</evidence>
<comment type="caution">
    <text evidence="1">The sequence shown here is derived from an EMBL/GenBank/DDBJ whole genome shotgun (WGS) entry which is preliminary data.</text>
</comment>